<evidence type="ECO:0000256" key="9">
    <source>
        <dbReference type="SAM" id="Phobius"/>
    </source>
</evidence>
<dbReference type="GO" id="GO:0009103">
    <property type="term" value="P:lipopolysaccharide biosynthetic process"/>
    <property type="evidence" value="ECO:0007669"/>
    <property type="project" value="UniProtKB-ARBA"/>
</dbReference>
<protein>
    <submittedName>
        <fullName evidence="11">Glycosyltransferase family 39 protein</fullName>
        <ecNumber evidence="11">2.4.-.-</ecNumber>
    </submittedName>
</protein>
<evidence type="ECO:0000256" key="7">
    <source>
        <dbReference type="ARBA" id="ARBA00023136"/>
    </source>
</evidence>
<dbReference type="Proteomes" id="UP000675781">
    <property type="component" value="Unassembled WGS sequence"/>
</dbReference>
<evidence type="ECO:0000313" key="12">
    <source>
        <dbReference type="Proteomes" id="UP000675781"/>
    </source>
</evidence>
<evidence type="ECO:0000256" key="6">
    <source>
        <dbReference type="ARBA" id="ARBA00022989"/>
    </source>
</evidence>
<dbReference type="PANTHER" id="PTHR33908:SF3">
    <property type="entry name" value="UNDECAPRENYL PHOSPHATE-ALPHA-4-AMINO-4-DEOXY-L-ARABINOSE ARABINOSYL TRANSFERASE"/>
    <property type="match status" value="1"/>
</dbReference>
<keyword evidence="4 11" id="KW-0808">Transferase</keyword>
<dbReference type="GO" id="GO:0005886">
    <property type="term" value="C:plasma membrane"/>
    <property type="evidence" value="ECO:0007669"/>
    <property type="project" value="UniProtKB-SubCell"/>
</dbReference>
<dbReference type="Pfam" id="PF13231">
    <property type="entry name" value="PMT_2"/>
    <property type="match status" value="1"/>
</dbReference>
<keyword evidence="12" id="KW-1185">Reference proteome</keyword>
<keyword evidence="7 9" id="KW-0472">Membrane</keyword>
<feature type="transmembrane region" description="Helical" evidence="9">
    <location>
        <begin position="65"/>
        <end position="89"/>
    </location>
</feature>
<reference evidence="11" key="1">
    <citation type="submission" date="2021-04" db="EMBL/GenBank/DDBJ databases">
        <title>Genome based classification of Actinospica acidithermotolerans sp. nov., an actinobacterium isolated from an Indonesian hot spring.</title>
        <authorList>
            <person name="Kusuma A.B."/>
            <person name="Putra K.E."/>
            <person name="Nafisah S."/>
            <person name="Loh J."/>
            <person name="Nouioui I."/>
            <person name="Goodfellow M."/>
        </authorList>
    </citation>
    <scope>NUCLEOTIDE SEQUENCE</scope>
    <source>
        <strain evidence="11">CSCA 57</strain>
    </source>
</reference>
<evidence type="ECO:0000256" key="8">
    <source>
        <dbReference type="SAM" id="MobiDB-lite"/>
    </source>
</evidence>
<evidence type="ECO:0000259" key="10">
    <source>
        <dbReference type="Pfam" id="PF13231"/>
    </source>
</evidence>
<dbReference type="GO" id="GO:0016763">
    <property type="term" value="F:pentosyltransferase activity"/>
    <property type="evidence" value="ECO:0007669"/>
    <property type="project" value="TreeGrafter"/>
</dbReference>
<feature type="compositionally biased region" description="Low complexity" evidence="8">
    <location>
        <begin position="25"/>
        <end position="36"/>
    </location>
</feature>
<proteinExistence type="predicted"/>
<feature type="region of interest" description="Disordered" evidence="8">
    <location>
        <begin position="1"/>
        <end position="51"/>
    </location>
</feature>
<dbReference type="EMBL" id="JAGSOG010000239">
    <property type="protein sequence ID" value="MBR7837895.1"/>
    <property type="molecule type" value="Genomic_DNA"/>
</dbReference>
<dbReference type="GO" id="GO:0010041">
    <property type="term" value="P:response to iron(III) ion"/>
    <property type="evidence" value="ECO:0007669"/>
    <property type="project" value="TreeGrafter"/>
</dbReference>
<gene>
    <name evidence="11" type="ORF">KDL01_31770</name>
</gene>
<sequence>MKGGGFGDGTPDPAEMSETELPEIPAAALAQPGPAGSETAPEITPDTTPAQQAEAVWRPGLRSRLWAAVTLPRVLLVLIAAGAATGYAWSLNTSGLETYYAAGVRSMSESWHAFFYDAFDPHATITLDKLPGAFWIQALSVRCFGYSVWAIVLPQVVESTLTVLVLYRAVRRTAGTAAALTAAALLAASPITLASTRGDLAEPLYLLCIVLAADAALRAVTTGRRRSWYAAGAWVAAGFQAKMTEAWLVLPILALVMVLTATQGRRRVA</sequence>
<organism evidence="11 12">
    <name type="scientific">Actinospica durhamensis</name>
    <dbReference type="NCBI Taxonomy" id="1508375"/>
    <lineage>
        <taxon>Bacteria</taxon>
        <taxon>Bacillati</taxon>
        <taxon>Actinomycetota</taxon>
        <taxon>Actinomycetes</taxon>
        <taxon>Catenulisporales</taxon>
        <taxon>Actinospicaceae</taxon>
        <taxon>Actinospica</taxon>
    </lineage>
</organism>
<dbReference type="RefSeq" id="WP_212532357.1">
    <property type="nucleotide sequence ID" value="NZ_JAGSOG010000239.1"/>
</dbReference>
<evidence type="ECO:0000256" key="4">
    <source>
        <dbReference type="ARBA" id="ARBA00022679"/>
    </source>
</evidence>
<evidence type="ECO:0000256" key="1">
    <source>
        <dbReference type="ARBA" id="ARBA00004651"/>
    </source>
</evidence>
<feature type="non-terminal residue" evidence="11">
    <location>
        <position position="269"/>
    </location>
</feature>
<evidence type="ECO:0000256" key="3">
    <source>
        <dbReference type="ARBA" id="ARBA00022676"/>
    </source>
</evidence>
<feature type="transmembrane region" description="Helical" evidence="9">
    <location>
        <begin position="174"/>
        <end position="192"/>
    </location>
</feature>
<dbReference type="AlphaFoldDB" id="A0A941EUG9"/>
<keyword evidence="5 9" id="KW-0812">Transmembrane</keyword>
<dbReference type="EC" id="2.4.-.-" evidence="11"/>
<feature type="domain" description="Glycosyltransferase RgtA/B/C/D-like" evidence="10">
    <location>
        <begin position="129"/>
        <end position="265"/>
    </location>
</feature>
<keyword evidence="3 11" id="KW-0328">Glycosyltransferase</keyword>
<keyword evidence="2" id="KW-1003">Cell membrane</keyword>
<accession>A0A941EUG9</accession>
<evidence type="ECO:0000313" key="11">
    <source>
        <dbReference type="EMBL" id="MBR7837895.1"/>
    </source>
</evidence>
<keyword evidence="6 9" id="KW-1133">Transmembrane helix</keyword>
<evidence type="ECO:0000256" key="2">
    <source>
        <dbReference type="ARBA" id="ARBA00022475"/>
    </source>
</evidence>
<evidence type="ECO:0000256" key="5">
    <source>
        <dbReference type="ARBA" id="ARBA00022692"/>
    </source>
</evidence>
<dbReference type="PANTHER" id="PTHR33908">
    <property type="entry name" value="MANNOSYLTRANSFERASE YKCB-RELATED"/>
    <property type="match status" value="1"/>
</dbReference>
<comment type="subcellular location">
    <subcellularLocation>
        <location evidence="1">Cell membrane</location>
        <topology evidence="1">Multi-pass membrane protein</topology>
    </subcellularLocation>
</comment>
<dbReference type="InterPro" id="IPR050297">
    <property type="entry name" value="LipidA_mod_glycosyltrf_83"/>
</dbReference>
<feature type="transmembrane region" description="Helical" evidence="9">
    <location>
        <begin position="246"/>
        <end position="264"/>
    </location>
</feature>
<comment type="caution">
    <text evidence="11">The sequence shown here is derived from an EMBL/GenBank/DDBJ whole genome shotgun (WGS) entry which is preliminary data.</text>
</comment>
<dbReference type="InterPro" id="IPR038731">
    <property type="entry name" value="RgtA/B/C-like"/>
</dbReference>
<name>A0A941EUG9_9ACTN</name>
<feature type="transmembrane region" description="Helical" evidence="9">
    <location>
        <begin position="146"/>
        <end position="167"/>
    </location>
</feature>